<keyword evidence="1" id="KW-0808">Transferase</keyword>
<feature type="domain" description="Radical SAM core" evidence="3">
    <location>
        <begin position="135"/>
        <end position="282"/>
    </location>
</feature>
<dbReference type="Gene3D" id="3.80.30.20">
    <property type="entry name" value="tm_1862 like domain"/>
    <property type="match status" value="1"/>
</dbReference>
<dbReference type="SUPFAM" id="SSF102114">
    <property type="entry name" value="Radical SAM enzymes"/>
    <property type="match status" value="1"/>
</dbReference>
<dbReference type="GO" id="GO:0035598">
    <property type="term" value="F:tRNA (N(6)-L-threonylcarbamoyladenosine(37)-C(2))-methylthiotransferase activity"/>
    <property type="evidence" value="ECO:0007669"/>
    <property type="project" value="TreeGrafter"/>
</dbReference>
<dbReference type="Pfam" id="PF00919">
    <property type="entry name" value="UPF0004"/>
    <property type="match status" value="1"/>
</dbReference>
<dbReference type="InterPro" id="IPR038135">
    <property type="entry name" value="Methylthiotransferase_N_sf"/>
</dbReference>
<dbReference type="PANTHER" id="PTHR11918">
    <property type="entry name" value="RADICAL SAM PROTEINS"/>
    <property type="match status" value="1"/>
</dbReference>
<dbReference type="InterPro" id="IPR013848">
    <property type="entry name" value="Methylthiotransferase_N"/>
</dbReference>
<evidence type="ECO:0000313" key="4">
    <source>
        <dbReference type="EMBL" id="MBI4252377.1"/>
    </source>
</evidence>
<dbReference type="EMBL" id="JACQRX010000344">
    <property type="protein sequence ID" value="MBI4252377.1"/>
    <property type="molecule type" value="Genomic_DNA"/>
</dbReference>
<evidence type="ECO:0000256" key="1">
    <source>
        <dbReference type="ARBA" id="ARBA00022679"/>
    </source>
</evidence>
<dbReference type="Proteomes" id="UP000752292">
    <property type="component" value="Unassembled WGS sequence"/>
</dbReference>
<dbReference type="GO" id="GO:0046872">
    <property type="term" value="F:metal ion binding"/>
    <property type="evidence" value="ECO:0007669"/>
    <property type="project" value="UniProtKB-KW"/>
</dbReference>
<dbReference type="AlphaFoldDB" id="A0A932ZY80"/>
<dbReference type="InterPro" id="IPR023404">
    <property type="entry name" value="rSAM_horseshoe"/>
</dbReference>
<dbReference type="PROSITE" id="PS51449">
    <property type="entry name" value="MTTASE_N"/>
    <property type="match status" value="1"/>
</dbReference>
<sequence length="282" mass="30455">MSLGCKLNQAEGDAMRHRCAEAGYELVPFEAEADVYVVNTCTVTAQADREGRRLARSARRRAPRGGRVVLAGCSVQAGRERMRIPEADLLLGNGEKMRLPGHLSMPPVREGRLPEVRAEALAEASLLDAALVPAFAGRTRGFLKVQDGRDFARTFRATTLARGRSRSLGVEARAEQALRLTEAGHREIVLTGVHLGAYGRDLSPPATLSRLAGRLLRVEGLGRLRLSSVEPGELTRELPRAAARGAPGAREGAHLRRHFHVPVQSGDDGVLAAMGRNYRAAP</sequence>
<gene>
    <name evidence="4" type="ORF">HY618_07945</name>
</gene>
<name>A0A932ZY80_UNCTE</name>
<dbReference type="InterPro" id="IPR007197">
    <property type="entry name" value="rSAM"/>
</dbReference>
<dbReference type="PANTHER" id="PTHR11918:SF45">
    <property type="entry name" value="THREONYLCARBAMOYLADENOSINE TRNA METHYLTHIOTRANSFERASE"/>
    <property type="match status" value="1"/>
</dbReference>
<proteinExistence type="predicted"/>
<accession>A0A932ZY80</accession>
<feature type="non-terminal residue" evidence="4">
    <location>
        <position position="282"/>
    </location>
</feature>
<evidence type="ECO:0000313" key="5">
    <source>
        <dbReference type="Proteomes" id="UP000752292"/>
    </source>
</evidence>
<evidence type="ECO:0000259" key="3">
    <source>
        <dbReference type="PROSITE" id="PS51918"/>
    </source>
</evidence>
<dbReference type="GO" id="GO:0051539">
    <property type="term" value="F:4 iron, 4 sulfur cluster binding"/>
    <property type="evidence" value="ECO:0007669"/>
    <property type="project" value="UniProtKB-KW"/>
</dbReference>
<comment type="caution">
    <text evidence="4">The sequence shown here is derived from an EMBL/GenBank/DDBJ whole genome shotgun (WGS) entry which is preliminary data.</text>
</comment>
<reference evidence="4" key="1">
    <citation type="submission" date="2020-07" db="EMBL/GenBank/DDBJ databases">
        <title>Huge and variable diversity of episymbiotic CPR bacteria and DPANN archaea in groundwater ecosystems.</title>
        <authorList>
            <person name="He C.Y."/>
            <person name="Keren R."/>
            <person name="Whittaker M."/>
            <person name="Farag I.F."/>
            <person name="Doudna J."/>
            <person name="Cate J.H.D."/>
            <person name="Banfield J.F."/>
        </authorList>
    </citation>
    <scope>NUCLEOTIDE SEQUENCE</scope>
    <source>
        <strain evidence="4">NC_groundwater_1370_Ag_S-0.2um_69_93</strain>
    </source>
</reference>
<dbReference type="Gene3D" id="3.40.50.12160">
    <property type="entry name" value="Methylthiotransferase, N-terminal domain"/>
    <property type="match status" value="1"/>
</dbReference>
<dbReference type="PROSITE" id="PS51918">
    <property type="entry name" value="RADICAL_SAM"/>
    <property type="match status" value="1"/>
</dbReference>
<dbReference type="InterPro" id="IPR058240">
    <property type="entry name" value="rSAM_sf"/>
</dbReference>
<evidence type="ECO:0000259" key="2">
    <source>
        <dbReference type="PROSITE" id="PS51449"/>
    </source>
</evidence>
<feature type="domain" description="MTTase N-terminal" evidence="2">
    <location>
        <begin position="1"/>
        <end position="108"/>
    </location>
</feature>
<protein>
    <submittedName>
        <fullName evidence="4">tRNA (N(6)-L-threonylcarbamoyladenosine(37)-C(2))-methylthiotransferase MtaB</fullName>
    </submittedName>
</protein>
<organism evidence="4 5">
    <name type="scientific">Tectimicrobiota bacterium</name>
    <dbReference type="NCBI Taxonomy" id="2528274"/>
    <lineage>
        <taxon>Bacteria</taxon>
        <taxon>Pseudomonadati</taxon>
        <taxon>Nitrospinota/Tectimicrobiota group</taxon>
        <taxon>Candidatus Tectimicrobiota</taxon>
    </lineage>
</organism>